<name>A0A371YX28_9PROT</name>
<dbReference type="PANTHER" id="PTHR46401">
    <property type="entry name" value="GLYCOSYLTRANSFERASE WBBK-RELATED"/>
    <property type="match status" value="1"/>
</dbReference>
<protein>
    <submittedName>
        <fullName evidence="2">Glycosyltransferase family 1 protein</fullName>
    </submittedName>
</protein>
<dbReference type="AlphaFoldDB" id="A0A371YX28"/>
<dbReference type="SUPFAM" id="SSF53756">
    <property type="entry name" value="UDP-Glycosyltransferase/glycogen phosphorylase"/>
    <property type="match status" value="1"/>
</dbReference>
<dbReference type="GO" id="GO:0016757">
    <property type="term" value="F:glycosyltransferase activity"/>
    <property type="evidence" value="ECO:0007669"/>
    <property type="project" value="InterPro"/>
</dbReference>
<feature type="domain" description="Glycosyl transferase family 1" evidence="1">
    <location>
        <begin position="211"/>
        <end position="367"/>
    </location>
</feature>
<dbReference type="OrthoDB" id="9790710at2"/>
<sequence>MHLYYFIHLTGRDSGNSGIQRVVRNLGTALQSIPSITLLPVRWNQELQAVVHAEEPFRERIKLFNGPRFNASESDGLPIHLDKIKNAQLLMPEVPLFQSPDPRYPFVHLPFVIGYLHSHNIKITNIFHDIMPLSHFGEEFSEYPQSLKFFIYANALSNVDNVISVSKYSEQCLTSWFGRCGIPYSSKRILQYILLPEEMIGVECRKFIGTNLSNGGTIEFCMWGSLYPHKNQVAVLEAFTSLCELRLDLNLKLHVFGNINNQVVAKVQRLVRFSNGNIIYHGFVDDKKMADIIRRCRATLFVSLAEGYGLPLAESLWLGKPCLTSNIPPMTEIAAGGGCLLVDPENIKDIITGLERLAIDDNLIAKLNAEIAVRRYRTWSDYANEIVDAIRNCKDCQEDMQYTYLPTRRLSDFVETLAISPTDLSIHSVFKDSAFPILRNGRIFFDSEDYIWCEENVISYGPYISLKKGIYECFIIGELKGDVILRATAEYGSVVFGEAIISDLSTRFRFNVSKSIDKFEILIIRSNETKTLRVDMIELDRYST</sequence>
<proteinExistence type="predicted"/>
<dbReference type="Proteomes" id="UP000262371">
    <property type="component" value="Unassembled WGS sequence"/>
</dbReference>
<organism evidence="2 3">
    <name type="scientific">Komagataeibacter melaceti</name>
    <dbReference type="NCBI Taxonomy" id="2766577"/>
    <lineage>
        <taxon>Bacteria</taxon>
        <taxon>Pseudomonadati</taxon>
        <taxon>Pseudomonadota</taxon>
        <taxon>Alphaproteobacteria</taxon>
        <taxon>Acetobacterales</taxon>
        <taxon>Acetobacteraceae</taxon>
        <taxon>Komagataeibacter</taxon>
    </lineage>
</organism>
<comment type="caution">
    <text evidence="2">The sequence shown here is derived from an EMBL/GenBank/DDBJ whole genome shotgun (WGS) entry which is preliminary data.</text>
</comment>
<evidence type="ECO:0000313" key="3">
    <source>
        <dbReference type="Proteomes" id="UP000262371"/>
    </source>
</evidence>
<dbReference type="PANTHER" id="PTHR46401:SF8">
    <property type="entry name" value="BLL6006 PROTEIN"/>
    <property type="match status" value="1"/>
</dbReference>
<keyword evidence="3" id="KW-1185">Reference proteome</keyword>
<dbReference type="RefSeq" id="WP_116704083.1">
    <property type="nucleotide sequence ID" value="NZ_QUWV01000152.1"/>
</dbReference>
<dbReference type="EMBL" id="QUWV01000152">
    <property type="protein sequence ID" value="RFD18764.1"/>
    <property type="molecule type" value="Genomic_DNA"/>
</dbReference>
<dbReference type="Pfam" id="PF00534">
    <property type="entry name" value="Glycos_transf_1"/>
    <property type="match status" value="1"/>
</dbReference>
<reference evidence="2 3" key="1">
    <citation type="submission" date="2018-08" db="EMBL/GenBank/DDBJ databases">
        <title>Komagataeibacter sp. AV 382.</title>
        <authorList>
            <person name="Skraban J."/>
            <person name="Trcek J."/>
        </authorList>
    </citation>
    <scope>NUCLEOTIDE SEQUENCE [LARGE SCALE GENOMIC DNA]</scope>
    <source>
        <strain evidence="2 3">AV 382</strain>
    </source>
</reference>
<accession>A0A371YX28</accession>
<keyword evidence="2" id="KW-0808">Transferase</keyword>
<evidence type="ECO:0000259" key="1">
    <source>
        <dbReference type="Pfam" id="PF00534"/>
    </source>
</evidence>
<dbReference type="Gene3D" id="3.40.50.2000">
    <property type="entry name" value="Glycogen Phosphorylase B"/>
    <property type="match status" value="1"/>
</dbReference>
<evidence type="ECO:0000313" key="2">
    <source>
        <dbReference type="EMBL" id="RFD18764.1"/>
    </source>
</evidence>
<dbReference type="InterPro" id="IPR001296">
    <property type="entry name" value="Glyco_trans_1"/>
</dbReference>
<gene>
    <name evidence="2" type="ORF">DY926_14865</name>
</gene>